<dbReference type="HOGENOM" id="CLU_2723197_0_0_1"/>
<dbReference type="EMBL" id="KN832065">
    <property type="protein sequence ID" value="KIN95507.1"/>
    <property type="molecule type" value="Genomic_DNA"/>
</dbReference>
<gene>
    <name evidence="1" type="ORF">M404DRAFT_34056</name>
</gene>
<keyword evidence="2" id="KW-1185">Reference proteome</keyword>
<protein>
    <submittedName>
        <fullName evidence="1">Uncharacterized protein</fullName>
    </submittedName>
</protein>
<name>A0A0C3IEP7_PISTI</name>
<reference evidence="2" key="2">
    <citation type="submission" date="2015-01" db="EMBL/GenBank/DDBJ databases">
        <title>Evolutionary Origins and Diversification of the Mycorrhizal Mutualists.</title>
        <authorList>
            <consortium name="DOE Joint Genome Institute"/>
            <consortium name="Mycorrhizal Genomics Consortium"/>
            <person name="Kohler A."/>
            <person name="Kuo A."/>
            <person name="Nagy L.G."/>
            <person name="Floudas D."/>
            <person name="Copeland A."/>
            <person name="Barry K.W."/>
            <person name="Cichocki N."/>
            <person name="Veneault-Fourrey C."/>
            <person name="LaButti K."/>
            <person name="Lindquist E.A."/>
            <person name="Lipzen A."/>
            <person name="Lundell T."/>
            <person name="Morin E."/>
            <person name="Murat C."/>
            <person name="Riley R."/>
            <person name="Ohm R."/>
            <person name="Sun H."/>
            <person name="Tunlid A."/>
            <person name="Henrissat B."/>
            <person name="Grigoriev I.V."/>
            <person name="Hibbett D.S."/>
            <person name="Martin F."/>
        </authorList>
    </citation>
    <scope>NUCLEOTIDE SEQUENCE [LARGE SCALE GENOMIC DNA]</scope>
    <source>
        <strain evidence="2">Marx 270</strain>
    </source>
</reference>
<dbReference type="AlphaFoldDB" id="A0A0C3IEP7"/>
<sequence>MARSRSGRQLAIDLLDNCVSLAKPQEGWSRVLLDNWVPFSPKYCPATSQPVPFRADLKVFLANSGPGGLGPT</sequence>
<reference evidence="1 2" key="1">
    <citation type="submission" date="2014-04" db="EMBL/GenBank/DDBJ databases">
        <authorList>
            <consortium name="DOE Joint Genome Institute"/>
            <person name="Kuo A."/>
            <person name="Kohler A."/>
            <person name="Costa M.D."/>
            <person name="Nagy L.G."/>
            <person name="Floudas D."/>
            <person name="Copeland A."/>
            <person name="Barry K.W."/>
            <person name="Cichocki N."/>
            <person name="Veneault-Fourrey C."/>
            <person name="LaButti K."/>
            <person name="Lindquist E.A."/>
            <person name="Lipzen A."/>
            <person name="Lundell T."/>
            <person name="Morin E."/>
            <person name="Murat C."/>
            <person name="Sun H."/>
            <person name="Tunlid A."/>
            <person name="Henrissat B."/>
            <person name="Grigoriev I.V."/>
            <person name="Hibbett D.S."/>
            <person name="Martin F."/>
            <person name="Nordberg H.P."/>
            <person name="Cantor M.N."/>
            <person name="Hua S.X."/>
        </authorList>
    </citation>
    <scope>NUCLEOTIDE SEQUENCE [LARGE SCALE GENOMIC DNA]</scope>
    <source>
        <strain evidence="1 2">Marx 270</strain>
    </source>
</reference>
<evidence type="ECO:0000313" key="1">
    <source>
        <dbReference type="EMBL" id="KIN95507.1"/>
    </source>
</evidence>
<evidence type="ECO:0000313" key="2">
    <source>
        <dbReference type="Proteomes" id="UP000054217"/>
    </source>
</evidence>
<organism evidence="1 2">
    <name type="scientific">Pisolithus tinctorius Marx 270</name>
    <dbReference type="NCBI Taxonomy" id="870435"/>
    <lineage>
        <taxon>Eukaryota</taxon>
        <taxon>Fungi</taxon>
        <taxon>Dikarya</taxon>
        <taxon>Basidiomycota</taxon>
        <taxon>Agaricomycotina</taxon>
        <taxon>Agaricomycetes</taxon>
        <taxon>Agaricomycetidae</taxon>
        <taxon>Boletales</taxon>
        <taxon>Sclerodermatineae</taxon>
        <taxon>Pisolithaceae</taxon>
        <taxon>Pisolithus</taxon>
    </lineage>
</organism>
<dbReference type="Proteomes" id="UP000054217">
    <property type="component" value="Unassembled WGS sequence"/>
</dbReference>
<proteinExistence type="predicted"/>
<accession>A0A0C3IEP7</accession>
<dbReference type="InParanoid" id="A0A0C3IEP7"/>